<evidence type="ECO:0000313" key="1">
    <source>
        <dbReference type="EMBL" id="WAW14406.1"/>
    </source>
</evidence>
<dbReference type="RefSeq" id="WP_269311081.1">
    <property type="nucleotide sequence ID" value="NZ_CP114052.1"/>
</dbReference>
<reference evidence="1" key="1">
    <citation type="submission" date="2022-12" db="EMBL/GenBank/DDBJ databases">
        <title>Peptostreptococcus.</title>
        <authorList>
            <person name="Lee S.H."/>
        </authorList>
    </citation>
    <scope>NUCLEOTIDE SEQUENCE</scope>
    <source>
        <strain evidence="1">CBA3647</strain>
    </source>
</reference>
<keyword evidence="2" id="KW-1185">Reference proteome</keyword>
<organism evidence="1 2">
    <name type="scientific">Peptostreptococcus equinus</name>
    <dbReference type="NCBI Taxonomy" id="3003601"/>
    <lineage>
        <taxon>Bacteria</taxon>
        <taxon>Bacillati</taxon>
        <taxon>Bacillota</taxon>
        <taxon>Clostridia</taxon>
        <taxon>Peptostreptococcales</taxon>
        <taxon>Peptostreptococcaceae</taxon>
        <taxon>Peptostreptococcus</taxon>
    </lineage>
</organism>
<accession>A0ABY7JNH6</accession>
<protein>
    <submittedName>
        <fullName evidence="1">Uncharacterized protein</fullName>
    </submittedName>
</protein>
<dbReference type="EMBL" id="CP114052">
    <property type="protein sequence ID" value="WAW14406.1"/>
    <property type="molecule type" value="Genomic_DNA"/>
</dbReference>
<proteinExistence type="predicted"/>
<sequence length="279" mass="33346">MNIEGVFEKDIFNDINNGKEINDFETSEDIEVGELKGLFYVLKSNEIINKYHQARLVVKEFFKENIEYIEEYNNREVVKGMIYEHALFLYNAVIDLLFCTVYLCTEQYVYKNGKKITNYDDLFDNTDIEKFIRDLERNSKANTDTIEYFEKMDNKYGTIKNELIKLMEELDKTKIRSNFNFIKHRGMIDYGELKNNSKVIEEINKFCFFRPEFRPYIDIIKQERGSIYRFQNKQNLANCISELIKFDNDFLFGIVKVILEELYIICQPTKIQKSSIMDI</sequence>
<gene>
    <name evidence="1" type="ORF">O0R46_07325</name>
</gene>
<dbReference type="Proteomes" id="UP001164187">
    <property type="component" value="Chromosome"/>
</dbReference>
<name>A0ABY7JNH6_9FIRM</name>
<evidence type="ECO:0000313" key="2">
    <source>
        <dbReference type="Proteomes" id="UP001164187"/>
    </source>
</evidence>